<keyword evidence="2" id="KW-0496">Mitochondrion</keyword>
<proteinExistence type="predicted"/>
<organism evidence="2">
    <name type="scientific">Capsaspora owczarzaki</name>
    <dbReference type="NCBI Taxonomy" id="192875"/>
    <lineage>
        <taxon>Eukaryota</taxon>
        <taxon>Filasterea</taxon>
        <taxon>Capsaspora</taxon>
    </lineage>
</organism>
<feature type="transmembrane region" description="Helical" evidence="1">
    <location>
        <begin position="35"/>
        <end position="57"/>
    </location>
</feature>
<protein>
    <submittedName>
        <fullName evidence="2">Uncharacterized protein</fullName>
    </submittedName>
</protein>
<evidence type="ECO:0000256" key="1">
    <source>
        <dbReference type="SAM" id="Phobius"/>
    </source>
</evidence>
<sequence>MVHYPYSDGPLPHIWVMAKPTLELNSKVGVLLQPYLIQFFEGFIIMVGWWLQLLYYTATQSLSWLILLLWLIILSWLILLLWLIILSWLILLLWLIILSWLILLSWLIIIMIIITIIITITIAINIANVIHDSTHNMLYSRHLRLDQ</sequence>
<reference evidence="2" key="1">
    <citation type="journal article" date="2008" name="Mol. Biol. Evol.">
        <title>A phylogenomic investigation into the origin of metazoa.</title>
        <authorList>
            <person name="Ruiz-Trillo I."/>
            <person name="Roger A.J."/>
            <person name="Burger G."/>
            <person name="Gray M.W."/>
            <person name="Lang B.F."/>
        </authorList>
    </citation>
    <scope>NUCLEOTIDE SEQUENCE</scope>
    <source>
        <strain evidence="2">ATCC 30864</strain>
    </source>
</reference>
<evidence type="ECO:0000313" key="2">
    <source>
        <dbReference type="EMBL" id="AGE93611.1"/>
    </source>
</evidence>
<gene>
    <name evidence="2" type="primary">orf147</name>
</gene>
<accession>M1K3C1</accession>
<dbReference type="AlphaFoldDB" id="M1K3C1"/>
<dbReference type="EMBL" id="KC573038">
    <property type="protein sequence ID" value="AGE93611.1"/>
    <property type="molecule type" value="Genomic_DNA"/>
</dbReference>
<keyword evidence="1" id="KW-0812">Transmembrane</keyword>
<reference evidence="2" key="2">
    <citation type="submission" date="2012-12" db="EMBL/GenBank/DDBJ databases">
        <authorList>
            <person name="Lang B.F."/>
        </authorList>
    </citation>
    <scope>NUCLEOTIDE SEQUENCE</scope>
    <source>
        <strain evidence="2">ATCC 30864</strain>
    </source>
</reference>
<keyword evidence="1" id="KW-1133">Transmembrane helix</keyword>
<feature type="transmembrane region" description="Helical" evidence="1">
    <location>
        <begin position="64"/>
        <end position="97"/>
    </location>
</feature>
<name>M1K3C1_9EUKA</name>
<keyword evidence="1" id="KW-0472">Membrane</keyword>
<geneLocation type="mitochondrion" evidence="2"/>
<feature type="transmembrane region" description="Helical" evidence="1">
    <location>
        <begin position="103"/>
        <end position="127"/>
    </location>
</feature>